<organism evidence="2 3">
    <name type="scientific">Novosphingobium pentaromativorans US6-1</name>
    <dbReference type="NCBI Taxonomy" id="1088721"/>
    <lineage>
        <taxon>Bacteria</taxon>
        <taxon>Pseudomonadati</taxon>
        <taxon>Pseudomonadota</taxon>
        <taxon>Alphaproteobacteria</taxon>
        <taxon>Sphingomonadales</taxon>
        <taxon>Sphingomonadaceae</taxon>
        <taxon>Novosphingobium</taxon>
    </lineage>
</organism>
<protein>
    <submittedName>
        <fullName evidence="2">Phage portal protein, PBSX family</fullName>
    </submittedName>
</protein>
<keyword evidence="3" id="KW-1185">Reference proteome</keyword>
<evidence type="ECO:0000313" key="2">
    <source>
        <dbReference type="EMBL" id="EHJ59946.1"/>
    </source>
</evidence>
<evidence type="ECO:0000313" key="3">
    <source>
        <dbReference type="Proteomes" id="UP000004030"/>
    </source>
</evidence>
<dbReference type="InterPro" id="IPR006944">
    <property type="entry name" value="Phage/GTA_portal"/>
</dbReference>
<reference evidence="2 3" key="1">
    <citation type="journal article" date="2012" name="J. Bacteriol.">
        <title>Genome sequence of benzo(a)pyrene-degrading bacterium Novosphingobium pentaromativorans US6-1.</title>
        <authorList>
            <person name="Luo Y.R."/>
            <person name="Kang S.G."/>
            <person name="Kim S.J."/>
            <person name="Kim M.R."/>
            <person name="Li N."/>
            <person name="Lee J.H."/>
            <person name="Kwon K.K."/>
        </authorList>
    </citation>
    <scope>NUCLEOTIDE SEQUENCE [LARGE SCALE GENOMIC DNA]</scope>
    <source>
        <strain evidence="2 3">US6-1</strain>
    </source>
</reference>
<name>G6EFJ8_9SPHN</name>
<accession>G6EFJ8</accession>
<dbReference type="AlphaFoldDB" id="G6EFJ8"/>
<dbReference type="EMBL" id="AGFM01000049">
    <property type="protein sequence ID" value="EHJ59946.1"/>
    <property type="molecule type" value="Genomic_DNA"/>
</dbReference>
<comment type="caution">
    <text evidence="2">The sequence shown here is derived from an EMBL/GenBank/DDBJ whole genome shotgun (WGS) entry which is preliminary data.</text>
</comment>
<dbReference type="eggNOG" id="COG4695">
    <property type="taxonomic scope" value="Bacteria"/>
</dbReference>
<sequence length="346" mass="38580">MTEQTTLPMAANDSGAVPSAQAFTFGDPESVIDRREIFDLFEVAHNGKWYEPPISQAGLGRAYRMAPHHQSAILFKRNLLAASFVPGKIFSRSDFARWALDWLIMGNAYLERLDSISGKALAVTPLPAAYMRAGLKPEQYFWVPRTWSISDAKEFAPGRVHHLLEPDPMQEIYGMPEYLSALQSGLLNESATLFRRRYYLNGSHAGFILYISEEGLGNVDSDMIRKAMRDAKGPGNFRNLYLHIPKGKENGVKVIPIAEVGAKDEFLNIKDVTAQDLLAAHRVPPQLLGIVPKNTGGFGNVTDAAAVFYEMEIMPIQQRMREVNDWLGVEAVRFERPAIAMQLPAS</sequence>
<dbReference type="PIRSF" id="PIRSF018494">
    <property type="entry name" value="PBSX_VPQ"/>
    <property type="match status" value="1"/>
</dbReference>
<dbReference type="RefSeq" id="WP_007014027.1">
    <property type="nucleotide sequence ID" value="NZ_AGFM01000049.1"/>
</dbReference>
<dbReference type="KEGG" id="npn:JI59_04350"/>
<dbReference type="Proteomes" id="UP000004030">
    <property type="component" value="Unassembled WGS sequence"/>
</dbReference>
<gene>
    <name evidence="2" type="ORF">NSU_3119</name>
</gene>
<dbReference type="InterPro" id="IPR030935">
    <property type="entry name" value="PBSX_Proteobac"/>
</dbReference>
<proteinExistence type="inferred from homology"/>
<comment type="similarity">
    <text evidence="1">Belongs to the phage portal family. PBSX subfamily.</text>
</comment>
<evidence type="ECO:0000256" key="1">
    <source>
        <dbReference type="ARBA" id="ARBA00006799"/>
    </source>
</evidence>
<dbReference type="Pfam" id="PF04860">
    <property type="entry name" value="Phage_portal"/>
    <property type="match status" value="1"/>
</dbReference>
<dbReference type="STRING" id="1088721.JI59_04350"/>
<dbReference type="PATRIC" id="fig|1088721.3.peg.3076"/>
<dbReference type="InterPro" id="IPR006430">
    <property type="entry name" value="Phage_portal_PBSX"/>
</dbReference>
<dbReference type="NCBIfam" id="TIGR01540">
    <property type="entry name" value="portal_PBSX"/>
    <property type="match status" value="1"/>
</dbReference>